<reference evidence="2 3" key="1">
    <citation type="submission" date="2016-07" db="EMBL/GenBank/DDBJ databases">
        <title>Characterization of isolates of Eisenbergiella tayi derived from blood cultures, using whole genome sequencing.</title>
        <authorList>
            <person name="Burdz T."/>
            <person name="Wiebe D."/>
            <person name="Huynh C."/>
            <person name="Bernard K."/>
        </authorList>
    </citation>
    <scope>NUCLEOTIDE SEQUENCE [LARGE SCALE GENOMIC DNA]</scope>
    <source>
        <strain evidence="2 3">NML 120489</strain>
    </source>
</reference>
<accession>A0A1E3AX99</accession>
<feature type="domain" description="Glycosyltransferase 2-like" evidence="1">
    <location>
        <begin position="7"/>
        <end position="140"/>
    </location>
</feature>
<dbReference type="CDD" id="cd06433">
    <property type="entry name" value="GT_2_WfgS_like"/>
    <property type="match status" value="1"/>
</dbReference>
<dbReference type="Pfam" id="PF00535">
    <property type="entry name" value="Glycos_transf_2"/>
    <property type="match status" value="1"/>
</dbReference>
<dbReference type="InterPro" id="IPR029044">
    <property type="entry name" value="Nucleotide-diphossugar_trans"/>
</dbReference>
<dbReference type="RefSeq" id="WP_069155988.1">
    <property type="nucleotide sequence ID" value="NZ_MCGI01000001.1"/>
</dbReference>
<dbReference type="PANTHER" id="PTHR22916">
    <property type="entry name" value="GLYCOSYLTRANSFERASE"/>
    <property type="match status" value="1"/>
</dbReference>
<dbReference type="AlphaFoldDB" id="A0A1E3AX99"/>
<name>A0A1E3AX99_9FIRM</name>
<dbReference type="EMBL" id="MCGI01000001">
    <property type="protein sequence ID" value="ODM13335.1"/>
    <property type="molecule type" value="Genomic_DNA"/>
</dbReference>
<dbReference type="GO" id="GO:0016757">
    <property type="term" value="F:glycosyltransferase activity"/>
    <property type="evidence" value="ECO:0007669"/>
    <property type="project" value="UniProtKB-KW"/>
</dbReference>
<dbReference type="InterPro" id="IPR001173">
    <property type="entry name" value="Glyco_trans_2-like"/>
</dbReference>
<evidence type="ECO:0000313" key="3">
    <source>
        <dbReference type="Proteomes" id="UP000095003"/>
    </source>
</evidence>
<dbReference type="PANTHER" id="PTHR22916:SF67">
    <property type="entry name" value="COLANIC ACID BIOSYNTHESIS GLYCOSYL TRANSFERASE WCAE-RELATED"/>
    <property type="match status" value="1"/>
</dbReference>
<dbReference type="GeneID" id="93299555"/>
<dbReference type="Gene3D" id="3.90.550.10">
    <property type="entry name" value="Spore Coat Polysaccharide Biosynthesis Protein SpsA, Chain A"/>
    <property type="match status" value="1"/>
</dbReference>
<evidence type="ECO:0000313" key="2">
    <source>
        <dbReference type="EMBL" id="ODM13335.1"/>
    </source>
</evidence>
<keyword evidence="2" id="KW-0808">Transferase</keyword>
<sequence>MYEPKVSIILTTYNSLKNLEQTYSSITTQDYNNIEIVVVDGGSTDGTIERLKEYEKIIKYNIHWISEPDNGIYDAMNKGLKIATGDLLLFFNDIFSSSSVIRMLVSAVNKNKNCIGAHGDLLYCQNGKIKRQWKMGNGNIEEGWMPAHPTLLLHREIFNVYGGFKTDYKCAADYEFMVRILKNNTNKLAYVPEVLVYMFYGGTSSNGIKAYCISFFEASRALKENGISRPYLVSLKRTLKVLRQFLNVNIFKKL</sequence>
<protein>
    <submittedName>
        <fullName evidence="2">PGL/p-HBAD biosynthesis glycosyltransferase</fullName>
        <ecNumber evidence="2">2.4.1.-</ecNumber>
    </submittedName>
</protein>
<organism evidence="2 3">
    <name type="scientific">Eisenbergiella tayi</name>
    <dbReference type="NCBI Taxonomy" id="1432052"/>
    <lineage>
        <taxon>Bacteria</taxon>
        <taxon>Bacillati</taxon>
        <taxon>Bacillota</taxon>
        <taxon>Clostridia</taxon>
        <taxon>Lachnospirales</taxon>
        <taxon>Lachnospiraceae</taxon>
        <taxon>Eisenbergiella</taxon>
    </lineage>
</organism>
<dbReference type="SUPFAM" id="SSF53448">
    <property type="entry name" value="Nucleotide-diphospho-sugar transferases"/>
    <property type="match status" value="1"/>
</dbReference>
<keyword evidence="2" id="KW-0328">Glycosyltransferase</keyword>
<gene>
    <name evidence="2" type="ORF">BEH84_01050</name>
</gene>
<evidence type="ECO:0000259" key="1">
    <source>
        <dbReference type="Pfam" id="PF00535"/>
    </source>
</evidence>
<dbReference type="EC" id="2.4.1.-" evidence="2"/>
<proteinExistence type="predicted"/>
<comment type="caution">
    <text evidence="2">The sequence shown here is derived from an EMBL/GenBank/DDBJ whole genome shotgun (WGS) entry which is preliminary data.</text>
</comment>
<dbReference type="Proteomes" id="UP000095003">
    <property type="component" value="Unassembled WGS sequence"/>
</dbReference>